<feature type="region of interest" description="Disordered" evidence="20">
    <location>
        <begin position="929"/>
        <end position="950"/>
    </location>
</feature>
<keyword evidence="5" id="KW-0812">Transmembrane</keyword>
<dbReference type="InterPro" id="IPR036051">
    <property type="entry name" value="KRAB_dom_sf"/>
</dbReference>
<evidence type="ECO:0000259" key="23">
    <source>
        <dbReference type="PROSITE" id="PS51253"/>
    </source>
</evidence>
<dbReference type="InterPro" id="IPR020946">
    <property type="entry name" value="Flavin_mOase-like"/>
</dbReference>
<dbReference type="EC" id="1.-.-.-" evidence="19"/>
<keyword evidence="4 19" id="KW-0285">Flavoprotein</keyword>
<evidence type="ECO:0000256" key="15">
    <source>
        <dbReference type="ARBA" id="ARBA00047338"/>
    </source>
</evidence>
<dbReference type="Pfam" id="PF03221">
    <property type="entry name" value="HTH_Tnp_Tc5"/>
    <property type="match status" value="1"/>
</dbReference>
<comment type="catalytic activity">
    <reaction evidence="15">
        <text>hypotaurine + NADH + O2 + H(+) = taurine + NAD(+) + H2O</text>
        <dbReference type="Rhea" id="RHEA:74111"/>
        <dbReference type="ChEBI" id="CHEBI:15377"/>
        <dbReference type="ChEBI" id="CHEBI:15378"/>
        <dbReference type="ChEBI" id="CHEBI:15379"/>
        <dbReference type="ChEBI" id="CHEBI:57540"/>
        <dbReference type="ChEBI" id="CHEBI:57853"/>
        <dbReference type="ChEBI" id="CHEBI:57945"/>
        <dbReference type="ChEBI" id="CHEBI:507393"/>
        <dbReference type="EC" id="1.14.13.8"/>
    </reaction>
    <physiologicalReaction direction="left-to-right" evidence="15">
        <dbReference type="Rhea" id="RHEA:74112"/>
    </physiologicalReaction>
</comment>
<dbReference type="GO" id="GO:0006355">
    <property type="term" value="P:regulation of DNA-templated transcription"/>
    <property type="evidence" value="ECO:0007669"/>
    <property type="project" value="InterPro"/>
</dbReference>
<keyword evidence="9" id="KW-1133">Transmembrane helix</keyword>
<dbReference type="SMART" id="SM00349">
    <property type="entry name" value="KRAB"/>
    <property type="match status" value="1"/>
</dbReference>
<evidence type="ECO:0000256" key="4">
    <source>
        <dbReference type="ARBA" id="ARBA00022630"/>
    </source>
</evidence>
<keyword evidence="12" id="KW-0238">DNA-binding</keyword>
<evidence type="ECO:0000259" key="22">
    <source>
        <dbReference type="PROSITE" id="PS50806"/>
    </source>
</evidence>
<evidence type="ECO:0000256" key="2">
    <source>
        <dbReference type="ARBA" id="ARBA00004389"/>
    </source>
</evidence>
<dbReference type="Pfam" id="PF01352">
    <property type="entry name" value="KRAB"/>
    <property type="match status" value="1"/>
</dbReference>
<evidence type="ECO:0000256" key="10">
    <source>
        <dbReference type="ARBA" id="ARBA00023002"/>
    </source>
</evidence>
<dbReference type="InterPro" id="IPR050346">
    <property type="entry name" value="FMO-like"/>
</dbReference>
<evidence type="ECO:0000256" key="13">
    <source>
        <dbReference type="ARBA" id="ARBA00023136"/>
    </source>
</evidence>
<gene>
    <name evidence="24" type="ORF">E5288_WYG020135</name>
</gene>
<dbReference type="InterPro" id="IPR004875">
    <property type="entry name" value="DDE_SF_endonuclease_dom"/>
</dbReference>
<keyword evidence="7 19" id="KW-0274">FAD</keyword>
<evidence type="ECO:0000256" key="1">
    <source>
        <dbReference type="ARBA" id="ARBA00001974"/>
    </source>
</evidence>
<reference evidence="24" key="1">
    <citation type="submission" date="2019-10" db="EMBL/GenBank/DDBJ databases">
        <title>The sequence and de novo assembly of the wild yak genome.</title>
        <authorList>
            <person name="Liu Y."/>
        </authorList>
    </citation>
    <scope>NUCLEOTIDE SEQUENCE [LARGE SCALE GENOMIC DNA]</scope>
    <source>
        <strain evidence="24">WY2019</strain>
    </source>
</reference>
<evidence type="ECO:0000259" key="21">
    <source>
        <dbReference type="PROSITE" id="PS50805"/>
    </source>
</evidence>
<dbReference type="GO" id="GO:0034899">
    <property type="term" value="F:trimethylamine monooxygenase activity"/>
    <property type="evidence" value="ECO:0007669"/>
    <property type="project" value="UniProtKB-EC"/>
</dbReference>
<dbReference type="InterPro" id="IPR000960">
    <property type="entry name" value="Flavin_mOase"/>
</dbReference>
<dbReference type="SMART" id="SM00674">
    <property type="entry name" value="CENPB"/>
    <property type="match status" value="1"/>
</dbReference>
<dbReference type="InterPro" id="IPR001909">
    <property type="entry name" value="KRAB"/>
</dbReference>
<name>A0A6B0S6G3_9CETA</name>
<keyword evidence="11 19" id="KW-0503">Monooxygenase</keyword>
<dbReference type="EMBL" id="VBQZ03000147">
    <property type="protein sequence ID" value="MXQ95814.1"/>
    <property type="molecule type" value="Genomic_DNA"/>
</dbReference>
<evidence type="ECO:0000313" key="24">
    <source>
        <dbReference type="EMBL" id="MXQ95814.1"/>
    </source>
</evidence>
<dbReference type="PROSITE" id="PS51253">
    <property type="entry name" value="HTH_CENPB"/>
    <property type="match status" value="1"/>
</dbReference>
<dbReference type="GO" id="GO:0004499">
    <property type="term" value="F:N,N-dimethylaniline monooxygenase activity"/>
    <property type="evidence" value="ECO:0007669"/>
    <property type="project" value="InterPro"/>
</dbReference>
<dbReference type="GO" id="GO:0050660">
    <property type="term" value="F:flavin adenine dinucleotide binding"/>
    <property type="evidence" value="ECO:0007669"/>
    <property type="project" value="InterPro"/>
</dbReference>
<evidence type="ECO:0000256" key="17">
    <source>
        <dbReference type="ARBA" id="ARBA00048088"/>
    </source>
</evidence>
<comment type="catalytic activity">
    <reaction evidence="18">
        <text>N,N-dimethylaniline + NADPH + O2 + H(+) = N,N-dimethylaniline N-oxide + NADP(+) + H2O</text>
        <dbReference type="Rhea" id="RHEA:24468"/>
        <dbReference type="ChEBI" id="CHEBI:15377"/>
        <dbReference type="ChEBI" id="CHEBI:15378"/>
        <dbReference type="ChEBI" id="CHEBI:15379"/>
        <dbReference type="ChEBI" id="CHEBI:16269"/>
        <dbReference type="ChEBI" id="CHEBI:17735"/>
        <dbReference type="ChEBI" id="CHEBI:57783"/>
        <dbReference type="ChEBI" id="CHEBI:58349"/>
        <dbReference type="EC" id="1.14.13.8"/>
    </reaction>
    <physiologicalReaction direction="left-to-right" evidence="18">
        <dbReference type="Rhea" id="RHEA:24469"/>
    </physiologicalReaction>
</comment>
<dbReference type="GO" id="GO:0005789">
    <property type="term" value="C:endoplasmic reticulum membrane"/>
    <property type="evidence" value="ECO:0007669"/>
    <property type="project" value="UniProtKB-SubCell"/>
</dbReference>
<evidence type="ECO:0000256" key="6">
    <source>
        <dbReference type="ARBA" id="ARBA00022824"/>
    </source>
</evidence>
<keyword evidence="25" id="KW-1185">Reference proteome</keyword>
<comment type="function">
    <text evidence="14">Broad spectrum monooxygenase that catalyzes the oxygenation of a wide variety of nitrogen- and sulfur-containing compounds including xenobiotics. Catalyzes the S-oxygenation of hypotaurine to produce taurine, an organic osmolyte involved in cell volume regulation as well as a variety of cytoprotective and developmental processes. In vitro, catalyzes the N-oxygenation of trimethylamine (TMA) to produce trimethylamine N-oxide (TMAO) and could therefore participate to the detoxification of this compound that is generated by the action of gut microbiota from dietary precursors such as choline, choline containing compounds, betaine or L-carnitine.</text>
</comment>
<keyword evidence="13" id="KW-0472">Membrane</keyword>
<proteinExistence type="inferred from homology"/>
<evidence type="ECO:0000256" key="16">
    <source>
        <dbReference type="ARBA" id="ARBA00048041"/>
    </source>
</evidence>
<feature type="domain" description="KRAB" evidence="21">
    <location>
        <begin position="388"/>
        <end position="459"/>
    </location>
</feature>
<dbReference type="Gene3D" id="1.10.10.60">
    <property type="entry name" value="Homeodomain-like"/>
    <property type="match status" value="2"/>
</dbReference>
<protein>
    <recommendedName>
        <fullName evidence="19">Flavin-containing monooxygenase</fullName>
        <ecNumber evidence="19">1.-.-.-</ecNumber>
    </recommendedName>
</protein>
<dbReference type="InterPro" id="IPR003655">
    <property type="entry name" value="aKRAB"/>
</dbReference>
<dbReference type="Pfam" id="PF03184">
    <property type="entry name" value="DDE_1"/>
    <property type="match status" value="1"/>
</dbReference>
<dbReference type="Pfam" id="PF00743">
    <property type="entry name" value="FMO-like"/>
    <property type="match status" value="1"/>
</dbReference>
<dbReference type="SUPFAM" id="SSF46689">
    <property type="entry name" value="Homeodomain-like"/>
    <property type="match status" value="1"/>
</dbReference>
<evidence type="ECO:0000256" key="14">
    <source>
        <dbReference type="ARBA" id="ARBA00045957"/>
    </source>
</evidence>
<keyword evidence="10 19" id="KW-0560">Oxidoreductase</keyword>
<evidence type="ECO:0000256" key="20">
    <source>
        <dbReference type="SAM" id="MobiDB-lite"/>
    </source>
</evidence>
<feature type="domain" description="HTH CENPB-type" evidence="23">
    <location>
        <begin position="591"/>
        <end position="664"/>
    </location>
</feature>
<dbReference type="GO" id="GO:0003677">
    <property type="term" value="F:DNA binding"/>
    <property type="evidence" value="ECO:0007669"/>
    <property type="project" value="UniProtKB-KW"/>
</dbReference>
<organism evidence="24 25">
    <name type="scientific">Bos mutus</name>
    <name type="common">wild yak</name>
    <dbReference type="NCBI Taxonomy" id="72004"/>
    <lineage>
        <taxon>Eukaryota</taxon>
        <taxon>Metazoa</taxon>
        <taxon>Chordata</taxon>
        <taxon>Craniata</taxon>
        <taxon>Vertebrata</taxon>
        <taxon>Euteleostomi</taxon>
        <taxon>Mammalia</taxon>
        <taxon>Eutheria</taxon>
        <taxon>Laurasiatheria</taxon>
        <taxon>Artiodactyla</taxon>
        <taxon>Ruminantia</taxon>
        <taxon>Pecora</taxon>
        <taxon>Bovidae</taxon>
        <taxon>Bovinae</taxon>
        <taxon>Bos</taxon>
    </lineage>
</organism>
<evidence type="ECO:0000256" key="12">
    <source>
        <dbReference type="ARBA" id="ARBA00023125"/>
    </source>
</evidence>
<dbReference type="InterPro" id="IPR018586">
    <property type="entry name" value="Brinker_DNA-bd"/>
</dbReference>
<evidence type="ECO:0000313" key="25">
    <source>
        <dbReference type="Proteomes" id="UP000322234"/>
    </source>
</evidence>
<dbReference type="AlphaFoldDB" id="A0A6B0S6G3"/>
<dbReference type="PROSITE" id="PS50805">
    <property type="entry name" value="KRAB"/>
    <property type="match status" value="1"/>
</dbReference>
<sequence>MPGKRIMVVGAGVSGLGAIKICLEEGLEPFCFEESNDIGGLWRYEEKTERGRPSVYKSVISNTSKEMMAYSDYPFPDHFPNYLHNSKIMEYLHMYVKHFHLLKHIQFLSKVCSVRKHSDFSFTGQWDVVVQAEGKQESYVFDGIMVCSGLFTNPFMPLQKFPGIMRFKGQYIHSWEYKSPEKFQGKKIIVIGIGNSAIDLAIELSHVAAQLEKPTPAFTDILWPLGATIPTSEFQSQWAVCVFKGLNKLSSVSGKMADIRKKREKIENGMKSTTLGGEHVGRYCPEGKGNGKTIIPNRELYPVKAQQTLLNKMGMCMNCETSEFVPNWKESWKEKNKEAAKMASTACPLNLTLKEEEEEEEIQSRELEDGPTDMQKVRICSEGGWVPALFDEVAIYFSDEEWEVLTEQQKALYREVMRMNYETVLSLEFPFPKPDMITRLEREEESQNSDEWQLQGGTFAEKEESDMKPPDWAGPMNVASQFPQAQHLDGFGLRLPRDITELPEWGEGYPFYMAMGFPGYDLSADDLAGKFQFSRGMRRSYDAGFKLMVVEYAESTNNCQAAKQFGVLEKNVRDWRKVKPQLQNAHAMRRAFRGPKNGRFALVDQRVAEYVRYMQAKGDPITREAMQLKALEIAQEMNIPEKGFKASLGWCRRMMRRYDLSLRHKVPVPQQLPEDLTEKLVTYQRSVLALRRAHDYQVAQMGNADETPICLEVPSRVTVDNQGEKPVLVKTPGREKLKITAMLGVLADGRKLPPYIILRGTYIPPGKFPSGMEIRCHRYGWMTEDLMQDWLEVVWRRRTGAVPKQRGLLILNGFRGHATDSVKSSMESMNTDMVIIPGGLTSQLQVLDVVVYKPLNDSVRAQYSNWLLAGNLALSPTGNAKKPPLGLFLEWVMVAWNSISSESIVQGFKKCHISSNLEDEDDVLWEIESELPGGGEPPKECDTESLTESH</sequence>
<evidence type="ECO:0000256" key="18">
    <source>
        <dbReference type="ARBA" id="ARBA00049443"/>
    </source>
</evidence>
<dbReference type="PROSITE" id="PS50806">
    <property type="entry name" value="KRAB_RELATED"/>
    <property type="match status" value="1"/>
</dbReference>
<evidence type="ECO:0000256" key="7">
    <source>
        <dbReference type="ARBA" id="ARBA00022827"/>
    </source>
</evidence>
<dbReference type="Proteomes" id="UP000322234">
    <property type="component" value="Unassembled WGS sequence"/>
</dbReference>
<dbReference type="InterPro" id="IPR036188">
    <property type="entry name" value="FAD/NAD-bd_sf"/>
</dbReference>
<dbReference type="GO" id="GO:0050661">
    <property type="term" value="F:NADP binding"/>
    <property type="evidence" value="ECO:0007669"/>
    <property type="project" value="InterPro"/>
</dbReference>
<dbReference type="FunFam" id="3.50.50.60:FF:000159">
    <property type="entry name" value="Dimethylaniline monooxygenase [N-oxide-forming]"/>
    <property type="match status" value="1"/>
</dbReference>
<evidence type="ECO:0000256" key="9">
    <source>
        <dbReference type="ARBA" id="ARBA00022989"/>
    </source>
</evidence>
<dbReference type="PRINTS" id="PR00370">
    <property type="entry name" value="FMOXYGENASE"/>
</dbReference>
<feature type="domain" description="KRAB-related" evidence="22">
    <location>
        <begin position="385"/>
        <end position="450"/>
    </location>
</feature>
<comment type="catalytic activity">
    <reaction evidence="16">
        <text>hypotaurine + NADPH + O2 + H(+) = taurine + NADP(+) + H2O</text>
        <dbReference type="Rhea" id="RHEA:69819"/>
        <dbReference type="ChEBI" id="CHEBI:15377"/>
        <dbReference type="ChEBI" id="CHEBI:15378"/>
        <dbReference type="ChEBI" id="CHEBI:15379"/>
        <dbReference type="ChEBI" id="CHEBI:57783"/>
        <dbReference type="ChEBI" id="CHEBI:57853"/>
        <dbReference type="ChEBI" id="CHEBI:58349"/>
        <dbReference type="ChEBI" id="CHEBI:507393"/>
        <dbReference type="EC" id="1.14.13.8"/>
    </reaction>
    <physiologicalReaction direction="left-to-right" evidence="16">
        <dbReference type="Rhea" id="RHEA:69820"/>
    </physiologicalReaction>
</comment>
<dbReference type="CDD" id="cd07765">
    <property type="entry name" value="KRAB_A-box"/>
    <property type="match status" value="1"/>
</dbReference>
<comment type="cofactor">
    <cofactor evidence="1 19">
        <name>FAD</name>
        <dbReference type="ChEBI" id="CHEBI:57692"/>
    </cofactor>
</comment>
<dbReference type="PANTHER" id="PTHR23023">
    <property type="entry name" value="DIMETHYLANILINE MONOOXYGENASE"/>
    <property type="match status" value="1"/>
</dbReference>
<feature type="compositionally biased region" description="Basic and acidic residues" evidence="20">
    <location>
        <begin position="937"/>
        <end position="950"/>
    </location>
</feature>
<accession>A0A6B0S6G3</accession>
<dbReference type="Gene3D" id="6.10.140.140">
    <property type="match status" value="1"/>
</dbReference>
<evidence type="ECO:0000256" key="3">
    <source>
        <dbReference type="ARBA" id="ARBA00009183"/>
    </source>
</evidence>
<dbReference type="InterPro" id="IPR009057">
    <property type="entry name" value="Homeodomain-like_sf"/>
</dbReference>
<comment type="catalytic activity">
    <reaction evidence="17">
        <text>trimethylamine + NADPH + O2 = trimethylamine N-oxide + NADP(+) + H2O</text>
        <dbReference type="Rhea" id="RHEA:31979"/>
        <dbReference type="ChEBI" id="CHEBI:15377"/>
        <dbReference type="ChEBI" id="CHEBI:15379"/>
        <dbReference type="ChEBI" id="CHEBI:15724"/>
        <dbReference type="ChEBI" id="CHEBI:57783"/>
        <dbReference type="ChEBI" id="CHEBI:58349"/>
        <dbReference type="ChEBI" id="CHEBI:58389"/>
        <dbReference type="EC" id="1.14.13.148"/>
    </reaction>
    <physiologicalReaction direction="left-to-right" evidence="17">
        <dbReference type="Rhea" id="RHEA:31980"/>
    </physiologicalReaction>
</comment>
<comment type="subcellular location">
    <subcellularLocation>
        <location evidence="2">Endoplasmic reticulum membrane</location>
        <topology evidence="2">Single-pass membrane protein</topology>
    </subcellularLocation>
</comment>
<comment type="similarity">
    <text evidence="3 19">Belongs to the FMO family.</text>
</comment>
<comment type="caution">
    <text evidence="24">The sequence shown here is derived from an EMBL/GenBank/DDBJ whole genome shotgun (WGS) entry which is preliminary data.</text>
</comment>
<dbReference type="Gene3D" id="3.50.50.60">
    <property type="entry name" value="FAD/NAD(P)-binding domain"/>
    <property type="match status" value="1"/>
</dbReference>
<keyword evidence="6" id="KW-0256">Endoplasmic reticulum</keyword>
<evidence type="ECO:0000256" key="5">
    <source>
        <dbReference type="ARBA" id="ARBA00022692"/>
    </source>
</evidence>
<keyword evidence="8" id="KW-0521">NADP</keyword>
<evidence type="ECO:0000256" key="11">
    <source>
        <dbReference type="ARBA" id="ARBA00023033"/>
    </source>
</evidence>
<dbReference type="Pfam" id="PF09607">
    <property type="entry name" value="BrkDBD"/>
    <property type="match status" value="1"/>
</dbReference>
<evidence type="ECO:0000256" key="19">
    <source>
        <dbReference type="RuleBase" id="RU361177"/>
    </source>
</evidence>
<dbReference type="SUPFAM" id="SSF109640">
    <property type="entry name" value="KRAB domain (Kruppel-associated box)"/>
    <property type="match status" value="1"/>
</dbReference>
<evidence type="ECO:0000256" key="8">
    <source>
        <dbReference type="ARBA" id="ARBA00022857"/>
    </source>
</evidence>
<dbReference type="InterPro" id="IPR006600">
    <property type="entry name" value="HTH_CenpB_DNA-bd_dom"/>
</dbReference>
<dbReference type="SUPFAM" id="SSF51905">
    <property type="entry name" value="FAD/NAD(P)-binding domain"/>
    <property type="match status" value="1"/>
</dbReference>